<proteinExistence type="predicted"/>
<reference evidence="2 3" key="1">
    <citation type="submission" date="2022-03" db="EMBL/GenBank/DDBJ databases">
        <title>Streptomyces yunnanensis P86,complete genome.</title>
        <authorList>
            <person name="Chen S."/>
            <person name="Zhang Q."/>
        </authorList>
    </citation>
    <scope>NUCLEOTIDE SEQUENCE [LARGE SCALE GENOMIC DNA]</scope>
    <source>
        <strain evidence="2 3">P86</strain>
    </source>
</reference>
<sequence>MLRKALDCDLQQAAHLLNAQLTARVGTLQHTADAEMSRVLADESLPEPLTSRITGYLQALQSATAGSYAWHEQTGRFRQPAGPERGFVPHGPTGLGTSAARLTKA</sequence>
<dbReference type="RefSeq" id="WP_275306326.1">
    <property type="nucleotide sequence ID" value="NZ_CP095749.1"/>
</dbReference>
<dbReference type="Proteomes" id="UP001218629">
    <property type="component" value="Chromosome"/>
</dbReference>
<name>A0ABY8A0Z1_9ACTN</name>
<protein>
    <submittedName>
        <fullName evidence="2">Uncharacterized protein</fullName>
    </submittedName>
</protein>
<dbReference type="SUPFAM" id="SSF48576">
    <property type="entry name" value="Terpenoid synthases"/>
    <property type="match status" value="1"/>
</dbReference>
<evidence type="ECO:0000256" key="1">
    <source>
        <dbReference type="SAM" id="MobiDB-lite"/>
    </source>
</evidence>
<feature type="region of interest" description="Disordered" evidence="1">
    <location>
        <begin position="76"/>
        <end position="105"/>
    </location>
</feature>
<keyword evidence="3" id="KW-1185">Reference proteome</keyword>
<dbReference type="EMBL" id="CP095749">
    <property type="protein sequence ID" value="WEB38588.1"/>
    <property type="molecule type" value="Genomic_DNA"/>
</dbReference>
<evidence type="ECO:0000313" key="3">
    <source>
        <dbReference type="Proteomes" id="UP001218629"/>
    </source>
</evidence>
<accession>A0ABY8A0Z1</accession>
<dbReference type="Gene3D" id="1.10.600.10">
    <property type="entry name" value="Farnesyl Diphosphate Synthase"/>
    <property type="match status" value="1"/>
</dbReference>
<evidence type="ECO:0000313" key="2">
    <source>
        <dbReference type="EMBL" id="WEB38588.1"/>
    </source>
</evidence>
<gene>
    <name evidence="2" type="ORF">MOV08_04280</name>
</gene>
<organism evidence="2 3">
    <name type="scientific">Streptomyces yunnanensis</name>
    <dbReference type="NCBI Taxonomy" id="156453"/>
    <lineage>
        <taxon>Bacteria</taxon>
        <taxon>Bacillati</taxon>
        <taxon>Actinomycetota</taxon>
        <taxon>Actinomycetes</taxon>
        <taxon>Kitasatosporales</taxon>
        <taxon>Streptomycetaceae</taxon>
        <taxon>Streptomyces</taxon>
    </lineage>
</organism>
<dbReference type="InterPro" id="IPR008949">
    <property type="entry name" value="Isoprenoid_synthase_dom_sf"/>
</dbReference>